<comment type="caution">
    <text evidence="2">The sequence shown here is derived from an EMBL/GenBank/DDBJ whole genome shotgun (WGS) entry which is preliminary data.</text>
</comment>
<dbReference type="OrthoDB" id="9784808at2"/>
<dbReference type="Proteomes" id="UP000315914">
    <property type="component" value="Unassembled WGS sequence"/>
</dbReference>
<dbReference type="STRING" id="1399419.A5906_29135"/>
<dbReference type="InterPro" id="IPR014878">
    <property type="entry name" value="THAP4-like_heme-bd"/>
</dbReference>
<reference evidence="2 3" key="1">
    <citation type="submission" date="2019-06" db="EMBL/GenBank/DDBJ databases">
        <title>Genomic Encyclopedia of Type Strains, Phase IV (KMG-V): Genome sequencing to study the core and pangenomes of soil and plant-associated prokaryotes.</title>
        <authorList>
            <person name="Whitman W."/>
        </authorList>
    </citation>
    <scope>NUCLEOTIDE SEQUENCE [LARGE SCALE GENOMIC DNA]</scope>
    <source>
        <strain evidence="2 3">BR 10556</strain>
    </source>
</reference>
<proteinExistence type="predicted"/>
<feature type="domain" description="THAP4-like heme-binding" evidence="1">
    <location>
        <begin position="22"/>
        <end position="195"/>
    </location>
</feature>
<keyword evidence="3" id="KW-1185">Reference proteome</keyword>
<evidence type="ECO:0000259" key="1">
    <source>
        <dbReference type="Pfam" id="PF08768"/>
    </source>
</evidence>
<dbReference type="RefSeq" id="WP_080135137.1">
    <property type="nucleotide sequence ID" value="NZ_LWIG01000007.1"/>
</dbReference>
<sequence length="222" mass="24548">MLPIPADIFTEPEDVSPDALANLGPLRRLAGSWQADKGIDVNPKADGPERRTFIERIRMDPIDPQANGPQLFYGLRYHIHINTPEEDITFHDQVGYWLWEPATGLIMQTLAIPRGQVLLASGTAATDDKKISVTAKRGDTAYGICSTDFLEQAFRTDSYRCDITFNDDGSWTYLIRTELFVRGAPFNHHDTNTLQLIAPPKLNPLAVIVNDRAKADGGGTAA</sequence>
<dbReference type="Gene3D" id="2.40.128.20">
    <property type="match status" value="1"/>
</dbReference>
<accession>A0A560K7P3</accession>
<gene>
    <name evidence="2" type="ORF">FBZ95_104883</name>
</gene>
<dbReference type="SUPFAM" id="SSF50814">
    <property type="entry name" value="Lipocalins"/>
    <property type="match status" value="1"/>
</dbReference>
<evidence type="ECO:0000313" key="2">
    <source>
        <dbReference type="EMBL" id="TWB76690.1"/>
    </source>
</evidence>
<dbReference type="InterPro" id="IPR012674">
    <property type="entry name" value="Calycin"/>
</dbReference>
<dbReference type="Pfam" id="PF08768">
    <property type="entry name" value="THAP4_heme-bd"/>
    <property type="match status" value="1"/>
</dbReference>
<name>A0A560K7P3_9BRAD</name>
<dbReference type="InterPro" id="IPR014602">
    <property type="entry name" value="UCP036226"/>
</dbReference>
<evidence type="ECO:0000313" key="3">
    <source>
        <dbReference type="Proteomes" id="UP000315914"/>
    </source>
</evidence>
<organism evidence="2 3">
    <name type="scientific">Bradyrhizobium sacchari</name>
    <dbReference type="NCBI Taxonomy" id="1399419"/>
    <lineage>
        <taxon>Bacteria</taxon>
        <taxon>Pseudomonadati</taxon>
        <taxon>Pseudomonadota</taxon>
        <taxon>Alphaproteobacteria</taxon>
        <taxon>Hyphomicrobiales</taxon>
        <taxon>Nitrobacteraceae</taxon>
        <taxon>Bradyrhizobium</taxon>
    </lineage>
</organism>
<dbReference type="AlphaFoldDB" id="A0A560K7P3"/>
<dbReference type="EMBL" id="VITW01000004">
    <property type="protein sequence ID" value="TWB76690.1"/>
    <property type="molecule type" value="Genomic_DNA"/>
</dbReference>
<dbReference type="PIRSF" id="PIRSF036226">
    <property type="entry name" value="UCP036226"/>
    <property type="match status" value="1"/>
</dbReference>
<protein>
    <recommendedName>
        <fullName evidence="1">THAP4-like heme-binding domain-containing protein</fullName>
    </recommendedName>
</protein>